<comment type="caution">
    <text evidence="4">The sequence shown here is derived from an EMBL/GenBank/DDBJ whole genome shotgun (WGS) entry which is preliminary data.</text>
</comment>
<evidence type="ECO:0000313" key="5">
    <source>
        <dbReference type="Proteomes" id="UP001295684"/>
    </source>
</evidence>
<evidence type="ECO:0000313" key="4">
    <source>
        <dbReference type="EMBL" id="CAI2386882.1"/>
    </source>
</evidence>
<dbReference type="Gene3D" id="3.40.50.300">
    <property type="entry name" value="P-loop containing nucleotide triphosphate hydrolases"/>
    <property type="match status" value="1"/>
</dbReference>
<evidence type="ECO:0000256" key="1">
    <source>
        <dbReference type="ARBA" id="ARBA00022737"/>
    </source>
</evidence>
<name>A0AAD1YBY4_EUPCR</name>
<dbReference type="PANTHER" id="PTHR47691">
    <property type="entry name" value="REGULATOR-RELATED"/>
    <property type="match status" value="1"/>
</dbReference>
<feature type="compositionally biased region" description="Basic and acidic residues" evidence="2">
    <location>
        <begin position="1281"/>
        <end position="1295"/>
    </location>
</feature>
<dbReference type="SUPFAM" id="SSF52540">
    <property type="entry name" value="P-loop containing nucleoside triphosphate hydrolases"/>
    <property type="match status" value="1"/>
</dbReference>
<organism evidence="4 5">
    <name type="scientific">Euplotes crassus</name>
    <dbReference type="NCBI Taxonomy" id="5936"/>
    <lineage>
        <taxon>Eukaryota</taxon>
        <taxon>Sar</taxon>
        <taxon>Alveolata</taxon>
        <taxon>Ciliophora</taxon>
        <taxon>Intramacronucleata</taxon>
        <taxon>Spirotrichea</taxon>
        <taxon>Hypotrichia</taxon>
        <taxon>Euplotida</taxon>
        <taxon>Euplotidae</taxon>
        <taxon>Moneuplotes</taxon>
    </lineage>
</organism>
<reference evidence="4" key="1">
    <citation type="submission" date="2023-07" db="EMBL/GenBank/DDBJ databases">
        <authorList>
            <consortium name="AG Swart"/>
            <person name="Singh M."/>
            <person name="Singh A."/>
            <person name="Seah K."/>
            <person name="Emmerich C."/>
        </authorList>
    </citation>
    <scope>NUCLEOTIDE SEQUENCE</scope>
    <source>
        <strain evidence="4">DP1</strain>
    </source>
</reference>
<feature type="region of interest" description="Disordered" evidence="2">
    <location>
        <begin position="1279"/>
        <end position="1332"/>
    </location>
</feature>
<dbReference type="InterPro" id="IPR027417">
    <property type="entry name" value="P-loop_NTPase"/>
</dbReference>
<feature type="region of interest" description="Disordered" evidence="2">
    <location>
        <begin position="343"/>
        <end position="365"/>
    </location>
</feature>
<dbReference type="InterPro" id="IPR056884">
    <property type="entry name" value="NPHP3-like_N"/>
</dbReference>
<dbReference type="CDD" id="cd00009">
    <property type="entry name" value="AAA"/>
    <property type="match status" value="1"/>
</dbReference>
<feature type="compositionally biased region" description="Basic and acidic residues" evidence="2">
    <location>
        <begin position="1317"/>
        <end position="1332"/>
    </location>
</feature>
<sequence>MSEMAKNSKMRAGSCIQPSQEKEARRSYTKNKGYSNELDFSLLGCNLKNIVENEIMSEISKNPDYYKSFGKYKGDSIINTPFKDIQPRIQLTSQSASICMDNRRVPKNSLHSEYGGYYELNEGSDQVISNVKVKEAMRHLDDQTYFKGKETPGTKSTKKPPKPPKRITDAIPQNLSAIFESEKSPEALKSQKRISPDAQKLVPTALVQNQARRLPPVIKKGSKKILIKPQFNKNNNFASRNRNIKKARSKIVKKNMIPIELSTDSFTDSEASSIDGEIEKLLRPINTLHDFLAILGAKIDSETDTEIFVNILNQNTYISVSKDIFVPFCPKVNEIVVRPLSPGEESKSQKEVVQSPSRNPIKNSIKNSGLTINNLRIADDMTTDQKNGSFSSKNLASTVKEGNNLNNIFSKLELMDGESTLMAGFDSDDDQPPPLVPSQNLPVNQKVFEQRFTPAISIEEIKAPIQEDEHPPNTMYQIKTMSFKAPKDKIYDPNFEIQRLREELRLRDAEIHQLNSQISMIKGKNDSCLAHLIDEIDEPRYHLAFLFASPLIRKLNASIETLLQLDYRKEIMNIEKHLRGVEHELRYKVDVATSSNFRSVIQDAPFAIHFTGHGMRNTKQNLGNLYEGSKNKGDVLLLEDENGFACNLFENDLKKLINLSKSGKPDENQYEVVFVSSCYSEFSADIFLNSGARHVICIDGDQTISDKASLRFSQVFYQALFVQKYSVCRAFDLAKEDIRIIIDNNEAAKYRLLIADEHFMKDKKKNQHRCYPITKFKKGNLCKYETLPFFDIVPSPVAHFKGRQSEMCEVITILETSRLVNILGPPGIGKTSLAKGIANHIRDRNKYVDGTLYVSLQGCESAQMFLTRLSIGIQNNGRVEKDEIKELQKISSKENSSTEDRNNEEPLEDLMGHYILKILKHKEALIILDNCEDPLEDDGTLFVKYLDTLLDNCPLIKILCTSRKYISKLEHVQEMPYHIYSLSPSASIRLLLDKAPRQIRNEELQELLDYEIPSDHSINQHLPGLTRRAGILSDHPFVLMLGGHPQAISLAAPLLESQTLLSLFQQLLESNIMDALSQDDMQSYGSLRMSLDVSIKNLQKTRKEALDLFKFIGLLPGGVKQEELTKMWGNSTWKSYKESLIKASLIVFKPKEGSLTLLPFMNTRALELLEEEGWYQRSEFHLKCCNFYKEYCQKCLETVDKHQSEFGLNEFVEKESNIWACIYRGINRKKDTHEYDEQNESCLQLIANSFKLSGSQMYKDFTYRRKHGLANLLKPQKISFHPKDNDSEDASSKDNEVEEQTSKPKFYTRTESIDSESNEKDSIEKKSPKEIPRVKIGLPSPLKIKLQKSHCEERSQAEELMVIYYVATLIRLSKFSDATKAMNEYKKKDNLSKKAQAHMYKMFAVLAMMNEEKDYREAKRYFIKSMKKFTELRCIRGQAIAHLGTLRCICEINFNKEFNIKEISVSIATAEASLSDLQKLGYLDITERAKMYVECLKTRLDGINSGGFRETLQRRSIREKLMTKFSNNQKLLNSDVLQDEDIRLFVLVISSCSVYSRESISKTPVNATVTSPLSDQKQFAQKHSDSSDNVRKRSKRSLANAVTKKFDCKHTRSDILVKTRRKAPIALKMGKFPSIMKSDDE</sequence>
<dbReference type="Proteomes" id="UP001295684">
    <property type="component" value="Unassembled WGS sequence"/>
</dbReference>
<dbReference type="SMART" id="SM00382">
    <property type="entry name" value="AAA"/>
    <property type="match status" value="1"/>
</dbReference>
<feature type="domain" description="AAA+ ATPase" evidence="3">
    <location>
        <begin position="816"/>
        <end position="1014"/>
    </location>
</feature>
<accession>A0AAD1YBY4</accession>
<evidence type="ECO:0000256" key="2">
    <source>
        <dbReference type="SAM" id="MobiDB-lite"/>
    </source>
</evidence>
<keyword evidence="1" id="KW-0677">Repeat</keyword>
<dbReference type="Pfam" id="PF24883">
    <property type="entry name" value="NPHP3_N"/>
    <property type="match status" value="1"/>
</dbReference>
<feature type="compositionally biased region" description="Polar residues" evidence="2">
    <location>
        <begin position="1566"/>
        <end position="1581"/>
    </location>
</feature>
<feature type="region of interest" description="Disordered" evidence="2">
    <location>
        <begin position="1"/>
        <end position="29"/>
    </location>
</feature>
<feature type="region of interest" description="Disordered" evidence="2">
    <location>
        <begin position="146"/>
        <end position="167"/>
    </location>
</feature>
<dbReference type="PANTHER" id="PTHR47691:SF3">
    <property type="entry name" value="HTH-TYPE TRANSCRIPTIONAL REGULATOR RV0890C-RELATED"/>
    <property type="match status" value="1"/>
</dbReference>
<dbReference type="InterPro" id="IPR003593">
    <property type="entry name" value="AAA+_ATPase"/>
</dbReference>
<feature type="compositionally biased region" description="Basic and acidic residues" evidence="2">
    <location>
        <begin position="1582"/>
        <end position="1591"/>
    </location>
</feature>
<gene>
    <name evidence="4" type="ORF">ECRASSUSDP1_LOCUS28507</name>
</gene>
<keyword evidence="5" id="KW-1185">Reference proteome</keyword>
<dbReference type="EMBL" id="CAMPGE010029415">
    <property type="protein sequence ID" value="CAI2386882.1"/>
    <property type="molecule type" value="Genomic_DNA"/>
</dbReference>
<feature type="compositionally biased region" description="Basic residues" evidence="2">
    <location>
        <begin position="156"/>
        <end position="165"/>
    </location>
</feature>
<feature type="compositionally biased region" description="Polar residues" evidence="2">
    <location>
        <begin position="351"/>
        <end position="365"/>
    </location>
</feature>
<protein>
    <recommendedName>
        <fullName evidence="3">AAA+ ATPase domain-containing protein</fullName>
    </recommendedName>
</protein>
<feature type="region of interest" description="Disordered" evidence="2">
    <location>
        <begin position="1566"/>
        <end position="1596"/>
    </location>
</feature>
<proteinExistence type="predicted"/>
<evidence type="ECO:0000259" key="3">
    <source>
        <dbReference type="SMART" id="SM00382"/>
    </source>
</evidence>